<dbReference type="RefSeq" id="WP_100254920.1">
    <property type="nucleotide sequence ID" value="NZ_CP024870.1"/>
</dbReference>
<dbReference type="GO" id="GO:0005737">
    <property type="term" value="C:cytoplasm"/>
    <property type="evidence" value="ECO:0007669"/>
    <property type="project" value="UniProtKB-SubCell"/>
</dbReference>
<dbReference type="InterPro" id="IPR036388">
    <property type="entry name" value="WH-like_DNA-bd_sf"/>
</dbReference>
<dbReference type="EMBL" id="CP024870">
    <property type="protein sequence ID" value="ATX71382.1"/>
    <property type="molecule type" value="Genomic_DNA"/>
</dbReference>
<comment type="function">
    <text evidence="5">Participates in chromosomal partition during cell division. May act via the formation of a condensin-like complex containing Smc and ScpA that pull DNA away from mid-cell into both cell halves.</text>
</comment>
<dbReference type="NCBIfam" id="TIGR00281">
    <property type="entry name" value="SMC-Scp complex subunit ScpB"/>
    <property type="match status" value="1"/>
</dbReference>
<dbReference type="GO" id="GO:0051304">
    <property type="term" value="P:chromosome separation"/>
    <property type="evidence" value="ECO:0007669"/>
    <property type="project" value="InterPro"/>
</dbReference>
<evidence type="ECO:0000256" key="2">
    <source>
        <dbReference type="ARBA" id="ARBA00022618"/>
    </source>
</evidence>
<dbReference type="InterPro" id="IPR005234">
    <property type="entry name" value="ScpB_csome_segregation"/>
</dbReference>
<keyword evidence="3 5" id="KW-0159">Chromosome partition</keyword>
<dbReference type="HAMAP" id="MF_01804">
    <property type="entry name" value="ScpB"/>
    <property type="match status" value="1"/>
</dbReference>
<dbReference type="Gene3D" id="1.10.10.10">
    <property type="entry name" value="Winged helix-like DNA-binding domain superfamily/Winged helix DNA-binding domain"/>
    <property type="match status" value="2"/>
</dbReference>
<keyword evidence="2 5" id="KW-0132">Cell division</keyword>
<protein>
    <recommendedName>
        <fullName evidence="5">Segregation and condensation protein B</fullName>
    </recommendedName>
</protein>
<keyword evidence="4 5" id="KW-0131">Cell cycle</keyword>
<keyword evidence="7" id="KW-1185">Reference proteome</keyword>
<dbReference type="Pfam" id="PF04079">
    <property type="entry name" value="SMC_ScpB"/>
    <property type="match status" value="1"/>
</dbReference>
<sequence>MEFKKQVAVTEGLLFVNGDEGVSIDDLKFILETNDETLINQIINTLIENYENNEMSGLTIQKFNKVKFRLVTKRENAEYFQKLSNVKTETRLSTASIETVSIIAYRGPITKAQVEELRGVNCDTIFYKLKLRNLIQEVGKSEEVGKPTLYNITEDFLKYFNLSSLDDLPKLKEIIEEDEKDIFNRG</sequence>
<comment type="subunit">
    <text evidence="5">Homodimer. Homodimerization may be required to stabilize the binding of ScpA to the Smc head domains. Component of a cohesin-like complex composed of ScpA, ScpB and the Smc homodimer, in which ScpA and ScpB bind to the head domain of Smc. The presence of the three proteins is required for the association of the complex with DNA.</text>
</comment>
<dbReference type="Proteomes" id="UP000231179">
    <property type="component" value="Chromosome"/>
</dbReference>
<dbReference type="GO" id="GO:0051301">
    <property type="term" value="P:cell division"/>
    <property type="evidence" value="ECO:0007669"/>
    <property type="project" value="UniProtKB-KW"/>
</dbReference>
<dbReference type="PANTHER" id="PTHR34298:SF2">
    <property type="entry name" value="SEGREGATION AND CONDENSATION PROTEIN B"/>
    <property type="match status" value="1"/>
</dbReference>
<accession>A0A2K8KJA0</accession>
<evidence type="ECO:0000256" key="5">
    <source>
        <dbReference type="HAMAP-Rule" id="MF_01804"/>
    </source>
</evidence>
<organism evidence="6 7">
    <name type="scientific">Spiroplasma clarkii</name>
    <dbReference type="NCBI Taxonomy" id="2139"/>
    <lineage>
        <taxon>Bacteria</taxon>
        <taxon>Bacillati</taxon>
        <taxon>Mycoplasmatota</taxon>
        <taxon>Mollicutes</taxon>
        <taxon>Entomoplasmatales</taxon>
        <taxon>Spiroplasmataceae</taxon>
        <taxon>Spiroplasma</taxon>
    </lineage>
</organism>
<dbReference type="AlphaFoldDB" id="A0A2K8KJA0"/>
<comment type="subcellular location">
    <subcellularLocation>
        <location evidence="5">Cytoplasm</location>
    </subcellularLocation>
    <text evidence="5">Associated with two foci at the outer edges of the nucleoid region in young cells, and at four foci within both cell halves in older cells.</text>
</comment>
<proteinExistence type="inferred from homology"/>
<dbReference type="GO" id="GO:0006260">
    <property type="term" value="P:DNA replication"/>
    <property type="evidence" value="ECO:0007669"/>
    <property type="project" value="UniProtKB-UniRule"/>
</dbReference>
<dbReference type="InterPro" id="IPR036390">
    <property type="entry name" value="WH_DNA-bd_sf"/>
</dbReference>
<gene>
    <name evidence="5 6" type="primary">scpB</name>
    <name evidence="6" type="ORF">SCLAR_v1c10820</name>
</gene>
<reference evidence="6 7" key="1">
    <citation type="submission" date="2017-11" db="EMBL/GenBank/DDBJ databases">
        <title>Complete genome sequence of Spiroplasma clarkii CN-5 (DSM 19994).</title>
        <authorList>
            <person name="Tsai Y.-M."/>
            <person name="Chang A."/>
            <person name="Lo W.-S."/>
            <person name="Kuo C.-H."/>
        </authorList>
    </citation>
    <scope>NUCLEOTIDE SEQUENCE [LARGE SCALE GENOMIC DNA]</scope>
    <source>
        <strain evidence="6 7">CN-5</strain>
    </source>
</reference>
<dbReference type="PIRSF" id="PIRSF019345">
    <property type="entry name" value="ScpB"/>
    <property type="match status" value="1"/>
</dbReference>
<evidence type="ECO:0000256" key="3">
    <source>
        <dbReference type="ARBA" id="ARBA00022829"/>
    </source>
</evidence>
<dbReference type="PANTHER" id="PTHR34298">
    <property type="entry name" value="SEGREGATION AND CONDENSATION PROTEIN B"/>
    <property type="match status" value="1"/>
</dbReference>
<evidence type="ECO:0000256" key="4">
    <source>
        <dbReference type="ARBA" id="ARBA00023306"/>
    </source>
</evidence>
<evidence type="ECO:0000313" key="6">
    <source>
        <dbReference type="EMBL" id="ATX71382.1"/>
    </source>
</evidence>
<dbReference type="SUPFAM" id="SSF46785">
    <property type="entry name" value="Winged helix' DNA-binding domain"/>
    <property type="match status" value="2"/>
</dbReference>
<evidence type="ECO:0000313" key="7">
    <source>
        <dbReference type="Proteomes" id="UP000231179"/>
    </source>
</evidence>
<evidence type="ECO:0000256" key="1">
    <source>
        <dbReference type="ARBA" id="ARBA00022490"/>
    </source>
</evidence>
<name>A0A2K8KJA0_9MOLU</name>
<comment type="similarity">
    <text evidence="5">Belongs to the ScpB family.</text>
</comment>
<keyword evidence="1 5" id="KW-0963">Cytoplasm</keyword>